<evidence type="ECO:0000256" key="1">
    <source>
        <dbReference type="SAM" id="MobiDB-lite"/>
    </source>
</evidence>
<dbReference type="Proteomes" id="UP000663866">
    <property type="component" value="Unassembled WGS sequence"/>
</dbReference>
<dbReference type="EMBL" id="CAJOBG010001286">
    <property type="protein sequence ID" value="CAF3913756.1"/>
    <property type="molecule type" value="Genomic_DNA"/>
</dbReference>
<feature type="signal peptide" evidence="2">
    <location>
        <begin position="1"/>
        <end position="19"/>
    </location>
</feature>
<protein>
    <submittedName>
        <fullName evidence="3">Uncharacterized protein</fullName>
    </submittedName>
</protein>
<organism evidence="3 4">
    <name type="scientific">Rotaria magnacalcarata</name>
    <dbReference type="NCBI Taxonomy" id="392030"/>
    <lineage>
        <taxon>Eukaryota</taxon>
        <taxon>Metazoa</taxon>
        <taxon>Spiralia</taxon>
        <taxon>Gnathifera</taxon>
        <taxon>Rotifera</taxon>
        <taxon>Eurotatoria</taxon>
        <taxon>Bdelloidea</taxon>
        <taxon>Philodinida</taxon>
        <taxon>Philodinidae</taxon>
        <taxon>Rotaria</taxon>
    </lineage>
</organism>
<accession>A0A819IHN3</accession>
<evidence type="ECO:0000313" key="3">
    <source>
        <dbReference type="EMBL" id="CAF3913756.1"/>
    </source>
</evidence>
<evidence type="ECO:0000256" key="2">
    <source>
        <dbReference type="SAM" id="SignalP"/>
    </source>
</evidence>
<feature type="chain" id="PRO_5033003746" evidence="2">
    <location>
        <begin position="20"/>
        <end position="543"/>
    </location>
</feature>
<feature type="non-terminal residue" evidence="3">
    <location>
        <position position="1"/>
    </location>
</feature>
<name>A0A819IHN3_9BILA</name>
<sequence length="543" mass="59575">MLIQTWIIFLLSLLYSSLADHYKGGSISWRPVNSYSLSSPVQVIITYRDSWALSRYACNDTTINTLGSYNDTTNSITASITCISSSAACTTSLFTTINSGLYCTDFSTAFDVSTGSFYSKQNLALNSVIDIASRGASWSSEILLNAWSLVSHMDLTPISGKINSSPVSGSLPIIQFFVNELKVIQILASDWDSDQVVRCRWSYQSSTDECGSACFDLPSASLSPIDCAITWTGALRSTDVANGVNQSTYVVSVTVEDFVNASSTIPLSSVPHQLLVQVSYQSANACASRPTINNFLLRNQACFAWSVGSTLVLTFYGYILPYCYDNYNHSIVAFVSSTPLNVQKGSIYRASNYSWAATISWTPTSDQVGLVPICAAAVDDYGQASNQNCVMIAVGATGFSILTPTFVQGTASPLGTIMSTQTRFSIEATLPLRRTKLNNTYIYIRGYDVSYYYAIDCKYSGDVYFINKTLIFFVRNPAWTLGRTYYVDLGYGVATADQYCGTETYYFSGYNNWRFTIWNSQMSSTTTPSTTTTTATTHTVTTR</sequence>
<comment type="caution">
    <text evidence="3">The sequence shown here is derived from an EMBL/GenBank/DDBJ whole genome shotgun (WGS) entry which is preliminary data.</text>
</comment>
<proteinExistence type="predicted"/>
<keyword evidence="2" id="KW-0732">Signal</keyword>
<reference evidence="3" key="1">
    <citation type="submission" date="2021-02" db="EMBL/GenBank/DDBJ databases">
        <authorList>
            <person name="Nowell W R."/>
        </authorList>
    </citation>
    <scope>NUCLEOTIDE SEQUENCE</scope>
</reference>
<evidence type="ECO:0000313" key="4">
    <source>
        <dbReference type="Proteomes" id="UP000663866"/>
    </source>
</evidence>
<feature type="region of interest" description="Disordered" evidence="1">
    <location>
        <begin position="524"/>
        <end position="543"/>
    </location>
</feature>
<dbReference type="AlphaFoldDB" id="A0A819IHN3"/>
<gene>
    <name evidence="3" type="ORF">OVN521_LOCUS10187</name>
</gene>
<keyword evidence="4" id="KW-1185">Reference proteome</keyword>